<dbReference type="EMBL" id="KB296703">
    <property type="protein sequence ID" value="ELU11498.1"/>
    <property type="molecule type" value="Genomic_DNA"/>
</dbReference>
<accession>R7UY37</accession>
<feature type="non-terminal residue" evidence="9">
    <location>
        <position position="1"/>
    </location>
</feature>
<keyword evidence="6" id="KW-0503">Monooxygenase</keyword>
<feature type="binding site" evidence="7">
    <location>
        <position position="211"/>
    </location>
    <ligand>
        <name>Fe cation</name>
        <dbReference type="ChEBI" id="CHEBI:24875"/>
    </ligand>
</feature>
<feature type="binding site" evidence="7">
    <location>
        <position position="171"/>
    </location>
    <ligand>
        <name>Fe cation</name>
        <dbReference type="ChEBI" id="CHEBI:24875"/>
    </ligand>
</feature>
<evidence type="ECO:0000313" key="11">
    <source>
        <dbReference type="Proteomes" id="UP000014760"/>
    </source>
</evidence>
<gene>
    <name evidence="9" type="ORF">CAPTEDRAFT_104576</name>
</gene>
<dbReference type="Pfam" id="PF00351">
    <property type="entry name" value="Biopterin_H"/>
    <property type="match status" value="1"/>
</dbReference>
<organism evidence="9">
    <name type="scientific">Capitella teleta</name>
    <name type="common">Polychaete worm</name>
    <dbReference type="NCBI Taxonomy" id="283909"/>
    <lineage>
        <taxon>Eukaryota</taxon>
        <taxon>Metazoa</taxon>
        <taxon>Spiralia</taxon>
        <taxon>Lophotrochozoa</taxon>
        <taxon>Annelida</taxon>
        <taxon>Polychaeta</taxon>
        <taxon>Sedentaria</taxon>
        <taxon>Scolecida</taxon>
        <taxon>Capitellidae</taxon>
        <taxon>Capitella</taxon>
    </lineage>
</organism>
<comment type="similarity">
    <text evidence="2">Belongs to the biopterin-dependent aromatic amino acid hydroxylase family.</text>
</comment>
<name>R7UY37_CAPTE</name>
<reference evidence="11" key="1">
    <citation type="submission" date="2012-12" db="EMBL/GenBank/DDBJ databases">
        <authorList>
            <person name="Hellsten U."/>
            <person name="Grimwood J."/>
            <person name="Chapman J.A."/>
            <person name="Shapiro H."/>
            <person name="Aerts A."/>
            <person name="Otillar R.P."/>
            <person name="Terry A.Y."/>
            <person name="Boore J.L."/>
            <person name="Simakov O."/>
            <person name="Marletaz F."/>
            <person name="Cho S.-J."/>
            <person name="Edsinger-Gonzales E."/>
            <person name="Havlak P."/>
            <person name="Kuo D.-H."/>
            <person name="Larsson T."/>
            <person name="Lv J."/>
            <person name="Arendt D."/>
            <person name="Savage R."/>
            <person name="Osoegawa K."/>
            <person name="de Jong P."/>
            <person name="Lindberg D.R."/>
            <person name="Seaver E.C."/>
            <person name="Weisblat D.A."/>
            <person name="Putnam N.H."/>
            <person name="Grigoriev I.V."/>
            <person name="Rokhsar D.S."/>
        </authorList>
    </citation>
    <scope>NUCLEOTIDE SEQUENCE</scope>
    <source>
        <strain evidence="11">I ESC-2004</strain>
    </source>
</reference>
<dbReference type="PRINTS" id="PR00372">
    <property type="entry name" value="FYWHYDRXLASE"/>
</dbReference>
<evidence type="ECO:0000256" key="3">
    <source>
        <dbReference type="ARBA" id="ARBA00022723"/>
    </source>
</evidence>
<dbReference type="OMA" id="VYAAHIK"/>
<dbReference type="Gene3D" id="1.10.800.10">
    <property type="entry name" value="Aromatic amino acid hydroxylase"/>
    <property type="match status" value="1"/>
</dbReference>
<dbReference type="InterPro" id="IPR036951">
    <property type="entry name" value="ArAA_hydroxylase_sf"/>
</dbReference>
<keyword evidence="5 7" id="KW-0408">Iron</keyword>
<evidence type="ECO:0000256" key="6">
    <source>
        <dbReference type="ARBA" id="ARBA00023033"/>
    </source>
</evidence>
<feature type="domain" description="Biopterin-dependent aromatic amino acid hydroxylase family profile" evidence="8">
    <location>
        <begin position="1"/>
        <end position="283"/>
    </location>
</feature>
<dbReference type="InterPro" id="IPR019774">
    <property type="entry name" value="Aromatic-AA_hydroxylase_C"/>
</dbReference>
<keyword evidence="11" id="KW-1185">Reference proteome</keyword>
<dbReference type="GO" id="GO:0030424">
    <property type="term" value="C:axon"/>
    <property type="evidence" value="ECO:0007669"/>
    <property type="project" value="TreeGrafter"/>
</dbReference>
<evidence type="ECO:0000256" key="1">
    <source>
        <dbReference type="ARBA" id="ARBA00001954"/>
    </source>
</evidence>
<dbReference type="GO" id="GO:0005737">
    <property type="term" value="C:cytoplasm"/>
    <property type="evidence" value="ECO:0007669"/>
    <property type="project" value="TreeGrafter"/>
</dbReference>
<reference evidence="9 11" key="2">
    <citation type="journal article" date="2013" name="Nature">
        <title>Insights into bilaterian evolution from three spiralian genomes.</title>
        <authorList>
            <person name="Simakov O."/>
            <person name="Marletaz F."/>
            <person name="Cho S.J."/>
            <person name="Edsinger-Gonzales E."/>
            <person name="Havlak P."/>
            <person name="Hellsten U."/>
            <person name="Kuo D.H."/>
            <person name="Larsson T."/>
            <person name="Lv J."/>
            <person name="Arendt D."/>
            <person name="Savage R."/>
            <person name="Osoegawa K."/>
            <person name="de Jong P."/>
            <person name="Grimwood J."/>
            <person name="Chapman J.A."/>
            <person name="Shapiro H."/>
            <person name="Aerts A."/>
            <person name="Otillar R.P."/>
            <person name="Terry A.Y."/>
            <person name="Boore J.L."/>
            <person name="Grigoriev I.V."/>
            <person name="Lindberg D.R."/>
            <person name="Seaver E.C."/>
            <person name="Weisblat D.A."/>
            <person name="Putnam N.H."/>
            <person name="Rokhsar D.S."/>
        </authorList>
    </citation>
    <scope>NUCLEOTIDE SEQUENCE</scope>
    <source>
        <strain evidence="9 11">I ESC-2004</strain>
    </source>
</reference>
<dbReference type="InterPro" id="IPR001273">
    <property type="entry name" value="ArAA_hydroxylase"/>
</dbReference>
<dbReference type="GO" id="GO:0004511">
    <property type="term" value="F:tyrosine 3-monooxygenase activity"/>
    <property type="evidence" value="ECO:0007669"/>
    <property type="project" value="TreeGrafter"/>
</dbReference>
<evidence type="ECO:0000256" key="5">
    <source>
        <dbReference type="ARBA" id="ARBA00023004"/>
    </source>
</evidence>
<dbReference type="InterPro" id="IPR036329">
    <property type="entry name" value="Aro-AA_hydroxylase_C_sf"/>
</dbReference>
<keyword evidence="4" id="KW-0560">Oxidoreductase</keyword>
<dbReference type="InterPro" id="IPR018301">
    <property type="entry name" value="ArAA_hydroxylase_Fe/CU_BS"/>
</dbReference>
<protein>
    <recommendedName>
        <fullName evidence="8">Biopterin-dependent aromatic amino acid hydroxylase family profile domain-containing protein</fullName>
    </recommendedName>
</protein>
<evidence type="ECO:0000256" key="4">
    <source>
        <dbReference type="ARBA" id="ARBA00023002"/>
    </source>
</evidence>
<evidence type="ECO:0000256" key="7">
    <source>
        <dbReference type="PIRSR" id="PIRSR601273-2"/>
    </source>
</evidence>
<dbReference type="PANTHER" id="PTHR11473">
    <property type="entry name" value="AROMATIC AMINO ACID HYDROXYLASE"/>
    <property type="match status" value="1"/>
</dbReference>
<evidence type="ECO:0000259" key="8">
    <source>
        <dbReference type="PROSITE" id="PS51410"/>
    </source>
</evidence>
<dbReference type="PROSITE" id="PS51410">
    <property type="entry name" value="BH4_AAA_HYDROXYL_2"/>
    <property type="match status" value="1"/>
</dbReference>
<dbReference type="GO" id="GO:0043204">
    <property type="term" value="C:perikaryon"/>
    <property type="evidence" value="ECO:0007669"/>
    <property type="project" value="TreeGrafter"/>
</dbReference>
<feature type="binding site" evidence="7">
    <location>
        <position position="166"/>
    </location>
    <ligand>
        <name>Fe cation</name>
        <dbReference type="ChEBI" id="CHEBI:24875"/>
    </ligand>
</feature>
<dbReference type="GO" id="GO:0005506">
    <property type="term" value="F:iron ion binding"/>
    <property type="evidence" value="ECO:0007669"/>
    <property type="project" value="InterPro"/>
</dbReference>
<comment type="cofactor">
    <cofactor evidence="1 7">
        <name>Fe(2+)</name>
        <dbReference type="ChEBI" id="CHEBI:29033"/>
    </cofactor>
</comment>
<dbReference type="EMBL" id="AMQN01000893">
    <property type="status" value="NOT_ANNOTATED_CDS"/>
    <property type="molecule type" value="Genomic_DNA"/>
</dbReference>
<evidence type="ECO:0000256" key="2">
    <source>
        <dbReference type="ARBA" id="ARBA00009712"/>
    </source>
</evidence>
<dbReference type="Proteomes" id="UP000014760">
    <property type="component" value="Unassembled WGS sequence"/>
</dbReference>
<evidence type="ECO:0000313" key="9">
    <source>
        <dbReference type="EMBL" id="ELU11498.1"/>
    </source>
</evidence>
<proteinExistence type="inferred from homology"/>
<reference evidence="10" key="3">
    <citation type="submission" date="2015-06" db="UniProtKB">
        <authorList>
            <consortium name="EnsemblMetazoa"/>
        </authorList>
    </citation>
    <scope>IDENTIFICATION</scope>
</reference>
<dbReference type="STRING" id="283909.R7UY37"/>
<sequence length="283" mass="32823">WIPRHITDLDKCNHLLTKFDPDLSYEHPGFADSQYRERRKNIVEIAFNYRHGCPIPRVEYTLEEIKTWNWVYTYLNKLYDTHACTEHVHNLRLLERECGYSANNIPQLEDISRFLKKRTGFQLRPVAGLLSARDFLASLAFRVFQCTQYVRHGSKPDHTVEPDCVHELLGHVPMLADASFAQFSQEIGLASLGAHDEDIEKLATIYWFTVEFGLCKQDGQIRAFGAGLLSAYGELKHALSDKPEKKPFDPIKTAVQKYDDQNYQEIYFVCESFADMKEKVRLV</sequence>
<dbReference type="OrthoDB" id="983542at2759"/>
<dbReference type="PANTHER" id="PTHR11473:SF15">
    <property type="entry name" value="TYROSINE 3-MONOOXYGENASE"/>
    <property type="match status" value="1"/>
</dbReference>
<dbReference type="HOGENOM" id="CLU_023198_2_0_1"/>
<dbReference type="SUPFAM" id="SSF56534">
    <property type="entry name" value="Aromatic aminoacid monoxygenases, catalytic and oligomerization domains"/>
    <property type="match status" value="1"/>
</dbReference>
<dbReference type="AlphaFoldDB" id="R7UY37"/>
<dbReference type="PROSITE" id="PS00367">
    <property type="entry name" value="BH4_AAA_HYDROXYL_1"/>
    <property type="match status" value="1"/>
</dbReference>
<dbReference type="GO" id="GO:0009072">
    <property type="term" value="P:aromatic amino acid metabolic process"/>
    <property type="evidence" value="ECO:0007669"/>
    <property type="project" value="InterPro"/>
</dbReference>
<keyword evidence="3 7" id="KW-0479">Metal-binding</keyword>
<evidence type="ECO:0000313" key="10">
    <source>
        <dbReference type="EnsemblMetazoa" id="CapteP104576"/>
    </source>
</evidence>
<dbReference type="EnsemblMetazoa" id="CapteT104576">
    <property type="protein sequence ID" value="CapteP104576"/>
    <property type="gene ID" value="CapteG104576"/>
</dbReference>